<dbReference type="GO" id="GO:0019068">
    <property type="term" value="P:virion assembly"/>
    <property type="evidence" value="ECO:0007669"/>
    <property type="project" value="InterPro"/>
</dbReference>
<accession>A0A7V8FKE9</accession>
<protein>
    <recommendedName>
        <fullName evidence="3">Phage protein</fullName>
    </recommendedName>
</protein>
<dbReference type="AlphaFoldDB" id="A0A7V8FKE9"/>
<reference evidence="2" key="1">
    <citation type="journal article" date="2020" name="MBio">
        <title>Horizontal gene transfer to a defensive symbiont with a reduced genome amongst a multipartite beetle microbiome.</title>
        <authorList>
            <person name="Waterworth S.C."/>
            <person name="Florez L.V."/>
            <person name="Rees E.R."/>
            <person name="Hertweck C."/>
            <person name="Kaltenpoth M."/>
            <person name="Kwan J.C."/>
        </authorList>
    </citation>
    <scope>NUCLEOTIDE SEQUENCE [LARGE SCALE GENOMIC DNA]</scope>
</reference>
<evidence type="ECO:0000313" key="2">
    <source>
        <dbReference type="Proteomes" id="UP000487117"/>
    </source>
</evidence>
<dbReference type="InterPro" id="IPR008018">
    <property type="entry name" value="Phage_tail_attach_FII"/>
</dbReference>
<evidence type="ECO:0008006" key="3">
    <source>
        <dbReference type="Google" id="ProtNLM"/>
    </source>
</evidence>
<dbReference type="InterPro" id="IPR053734">
    <property type="entry name" value="Phage_Head-Tail_Connect_sf"/>
</dbReference>
<evidence type="ECO:0000313" key="1">
    <source>
        <dbReference type="EMBL" id="KAF1017674.1"/>
    </source>
</evidence>
<sequence>MPSPGWEDLNVFFEVEDFATTALFSRGGEPTSPQVKGIFDDPYYDKQLGEYSATEGDPRLTCKEVDVAQVKKHDECLIASMPGRKYTVIHDPKFDGTGTCVVYLGRVE</sequence>
<gene>
    <name evidence="1" type="ORF">GAK31_00942</name>
</gene>
<dbReference type="Proteomes" id="UP000487117">
    <property type="component" value="Unassembled WGS sequence"/>
</dbReference>
<name>A0A7V8FKE9_STEMA</name>
<organism evidence="1 2">
    <name type="scientific">Stenotrophomonas maltophilia</name>
    <name type="common">Pseudomonas maltophilia</name>
    <name type="synonym">Xanthomonas maltophilia</name>
    <dbReference type="NCBI Taxonomy" id="40324"/>
    <lineage>
        <taxon>Bacteria</taxon>
        <taxon>Pseudomonadati</taxon>
        <taxon>Pseudomonadota</taxon>
        <taxon>Gammaproteobacteria</taxon>
        <taxon>Lysobacterales</taxon>
        <taxon>Lysobacteraceae</taxon>
        <taxon>Stenotrophomonas</taxon>
        <taxon>Stenotrophomonas maltophilia group</taxon>
    </lineage>
</organism>
<proteinExistence type="predicted"/>
<dbReference type="Pfam" id="PF05354">
    <property type="entry name" value="Phage_attach"/>
    <property type="match status" value="1"/>
</dbReference>
<comment type="caution">
    <text evidence="1">The sequence shown here is derived from an EMBL/GenBank/DDBJ whole genome shotgun (WGS) entry which is preliminary data.</text>
</comment>
<dbReference type="Gene3D" id="2.40.10.180">
    <property type="entry name" value="Phage tail proteins"/>
    <property type="match status" value="1"/>
</dbReference>
<dbReference type="EMBL" id="WNDS01000001">
    <property type="protein sequence ID" value="KAF1017674.1"/>
    <property type="molecule type" value="Genomic_DNA"/>
</dbReference>